<dbReference type="InParanoid" id="A0A1D6KV41"/>
<reference evidence="1" key="1">
    <citation type="submission" date="2015-12" db="EMBL/GenBank/DDBJ databases">
        <title>Update maize B73 reference genome by single molecule sequencing technologies.</title>
        <authorList>
            <consortium name="Maize Genome Sequencing Project"/>
            <person name="Ware D."/>
        </authorList>
    </citation>
    <scope>NUCLEOTIDE SEQUENCE [LARGE SCALE GENOMIC DNA]</scope>
    <source>
        <tissue evidence="1">Seedling</tissue>
    </source>
</reference>
<evidence type="ECO:0000313" key="1">
    <source>
        <dbReference type="EMBL" id="ONM06412.1"/>
    </source>
</evidence>
<accession>A0A1D6KV41</accession>
<proteinExistence type="predicted"/>
<organism evidence="1">
    <name type="scientific">Zea mays</name>
    <name type="common">Maize</name>
    <dbReference type="NCBI Taxonomy" id="4577"/>
    <lineage>
        <taxon>Eukaryota</taxon>
        <taxon>Viridiplantae</taxon>
        <taxon>Streptophyta</taxon>
        <taxon>Embryophyta</taxon>
        <taxon>Tracheophyta</taxon>
        <taxon>Spermatophyta</taxon>
        <taxon>Magnoliopsida</taxon>
        <taxon>Liliopsida</taxon>
        <taxon>Poales</taxon>
        <taxon>Poaceae</taxon>
        <taxon>PACMAD clade</taxon>
        <taxon>Panicoideae</taxon>
        <taxon>Andropogonodae</taxon>
        <taxon>Andropogoneae</taxon>
        <taxon>Tripsacinae</taxon>
        <taxon>Zea</taxon>
    </lineage>
</organism>
<sequence length="131" mass="15499">MIGHNPIRLQRSTIMAWLNKEWSIHIRSQRSFPMVMMIRVSYSNRMMMRMMNTYSSGNVYDETNEDIEIDGTQDESTAIDLHDPYDNVYNNMPEETHMLKSVPNYDYCTAEKFEYEPPRFCCRGGEVELAH</sequence>
<dbReference type="AlphaFoldDB" id="A0A1D6KV41"/>
<gene>
    <name evidence="1" type="ORF">ZEAMMB73_Zm00001d032958</name>
</gene>
<dbReference type="EMBL" id="CM007647">
    <property type="protein sequence ID" value="ONM06412.1"/>
    <property type="molecule type" value="Genomic_DNA"/>
</dbReference>
<name>A0A1D6KV41_MAIZE</name>
<protein>
    <submittedName>
        <fullName evidence="1">Uncharacterized protein</fullName>
    </submittedName>
</protein>